<keyword evidence="1" id="KW-0812">Transmembrane</keyword>
<keyword evidence="1" id="KW-1133">Transmembrane helix</keyword>
<comment type="caution">
    <text evidence="3">The sequence shown here is derived from an EMBL/GenBank/DDBJ whole genome shotgun (WGS) entry which is preliminary data.</text>
</comment>
<evidence type="ECO:0000313" key="3">
    <source>
        <dbReference type="EMBL" id="MBB3927210.1"/>
    </source>
</evidence>
<dbReference type="AlphaFoldDB" id="A0A7W6FQQ6"/>
<evidence type="ECO:0000313" key="4">
    <source>
        <dbReference type="Proteomes" id="UP000571950"/>
    </source>
</evidence>
<dbReference type="RefSeq" id="WP_188072712.1">
    <property type="nucleotide sequence ID" value="NZ_BSPS01000013.1"/>
</dbReference>
<evidence type="ECO:0000256" key="1">
    <source>
        <dbReference type="SAM" id="Phobius"/>
    </source>
</evidence>
<dbReference type="InterPro" id="IPR012495">
    <property type="entry name" value="TadE-like_dom"/>
</dbReference>
<feature type="transmembrane region" description="Helical" evidence="1">
    <location>
        <begin position="20"/>
        <end position="42"/>
    </location>
</feature>
<organism evidence="3 4">
    <name type="scientific">Sphingobium jiangsuense</name>
    <dbReference type="NCBI Taxonomy" id="870476"/>
    <lineage>
        <taxon>Bacteria</taxon>
        <taxon>Pseudomonadati</taxon>
        <taxon>Pseudomonadota</taxon>
        <taxon>Alphaproteobacteria</taxon>
        <taxon>Sphingomonadales</taxon>
        <taxon>Sphingomonadaceae</taxon>
        <taxon>Sphingobium</taxon>
    </lineage>
</organism>
<dbReference type="Pfam" id="PF07811">
    <property type="entry name" value="TadE"/>
    <property type="match status" value="1"/>
</dbReference>
<protein>
    <submittedName>
        <fullName evidence="3">Flp pilus assembly protein TadG</fullName>
    </submittedName>
</protein>
<proteinExistence type="predicted"/>
<gene>
    <name evidence="3" type="ORF">GGR43_002933</name>
</gene>
<evidence type="ECO:0000259" key="2">
    <source>
        <dbReference type="Pfam" id="PF07811"/>
    </source>
</evidence>
<dbReference type="EMBL" id="JACIDT010000010">
    <property type="protein sequence ID" value="MBB3927210.1"/>
    <property type="molecule type" value="Genomic_DNA"/>
</dbReference>
<feature type="domain" description="TadE-like" evidence="2">
    <location>
        <begin position="14"/>
        <end position="56"/>
    </location>
</feature>
<keyword evidence="1" id="KW-0472">Membrane</keyword>
<sequence>MTARLLTLRRDQSGATVMEFGLLFIPFCILLMGGMDVGYQVYVRTVVAGALEAAARSTTVESADSTTIEAVLEDAVLKVMPHATVHIQKGSFYSYAQINTLERLTKDSNGNNQLDNGDCWEDIDDDGTRNVVTTGKSGIGGADDVVRYNVSASYTRLLPIYHFIGVDDVATVSAVTLVKRQPYAGQSNPPERCKT</sequence>
<dbReference type="Proteomes" id="UP000571950">
    <property type="component" value="Unassembled WGS sequence"/>
</dbReference>
<reference evidence="3 4" key="1">
    <citation type="submission" date="2020-08" db="EMBL/GenBank/DDBJ databases">
        <title>Genomic Encyclopedia of Type Strains, Phase IV (KMG-IV): sequencing the most valuable type-strain genomes for metagenomic binning, comparative biology and taxonomic classification.</title>
        <authorList>
            <person name="Goeker M."/>
        </authorList>
    </citation>
    <scope>NUCLEOTIDE SEQUENCE [LARGE SCALE GENOMIC DNA]</scope>
    <source>
        <strain evidence="3 4">DSM 26189</strain>
    </source>
</reference>
<keyword evidence="4" id="KW-1185">Reference proteome</keyword>
<name>A0A7W6FQQ6_9SPHN</name>
<accession>A0A7W6FQQ6</accession>